<feature type="domain" description="C-type lysozyme inhibitor" evidence="6">
    <location>
        <begin position="35"/>
        <end position="96"/>
    </location>
</feature>
<evidence type="ECO:0000259" key="6">
    <source>
        <dbReference type="Pfam" id="PF09864"/>
    </source>
</evidence>
<protein>
    <submittedName>
        <fullName evidence="7">Lysozyme inhibitor</fullName>
    </submittedName>
</protein>
<reference evidence="7 8" key="1">
    <citation type="journal article" date="2020" name="Biotechnol. Biofuels">
        <title>New insights from the biogas microbiome by comprehensive genome-resolved metagenomics of nearly 1600 species originating from multiple anaerobic digesters.</title>
        <authorList>
            <person name="Campanaro S."/>
            <person name="Treu L."/>
            <person name="Rodriguez-R L.M."/>
            <person name="Kovalovszki A."/>
            <person name="Ziels R.M."/>
            <person name="Maus I."/>
            <person name="Zhu X."/>
            <person name="Kougias P.G."/>
            <person name="Basile A."/>
            <person name="Luo G."/>
            <person name="Schluter A."/>
            <person name="Konstantinidis K.T."/>
            <person name="Angelidaki I."/>
        </authorList>
    </citation>
    <scope>NUCLEOTIDE SEQUENCE [LARGE SCALE GENOMIC DNA]</scope>
    <source>
        <strain evidence="7">AS06rmzACSIP_256</strain>
    </source>
</reference>
<evidence type="ECO:0000313" key="8">
    <source>
        <dbReference type="Proteomes" id="UP000536534"/>
    </source>
</evidence>
<sequence>MIAKHIRLPALILLLAATTVANVTRAGDAGETTDYACAHGERFTVETRTGHLRLRDGSGVFALSSAPAERGERYTDGNTVFWDLGEEAILERRGRSAITGCKPRLVNL</sequence>
<feature type="signal peptide" evidence="5">
    <location>
        <begin position="1"/>
        <end position="21"/>
    </location>
</feature>
<keyword evidence="1 5" id="KW-0732">Signal</keyword>
<evidence type="ECO:0000256" key="4">
    <source>
        <dbReference type="ARBA" id="ARBA00023288"/>
    </source>
</evidence>
<organism evidence="7 8">
    <name type="scientific">Thauera phenolivorans</name>
    <dbReference type="NCBI Taxonomy" id="1792543"/>
    <lineage>
        <taxon>Bacteria</taxon>
        <taxon>Pseudomonadati</taxon>
        <taxon>Pseudomonadota</taxon>
        <taxon>Betaproteobacteria</taxon>
        <taxon>Rhodocyclales</taxon>
        <taxon>Zoogloeaceae</taxon>
        <taxon>Thauera</taxon>
    </lineage>
</organism>
<dbReference type="OrthoDB" id="9181007at2"/>
<proteinExistence type="predicted"/>
<name>A0A7X7LX03_9RHOO</name>
<keyword evidence="4" id="KW-0449">Lipoprotein</keyword>
<comment type="caution">
    <text evidence="7">The sequence shown here is derived from an EMBL/GenBank/DDBJ whole genome shotgun (WGS) entry which is preliminary data.</text>
</comment>
<accession>A0A7X7LX03</accession>
<dbReference type="EMBL" id="JAAYYV010000248">
    <property type="protein sequence ID" value="NLF54635.1"/>
    <property type="molecule type" value="Genomic_DNA"/>
</dbReference>
<dbReference type="RefSeq" id="WP_068807325.1">
    <property type="nucleotide sequence ID" value="NZ_MBFM01000003.1"/>
</dbReference>
<dbReference type="Pfam" id="PF09864">
    <property type="entry name" value="MliC"/>
    <property type="match status" value="1"/>
</dbReference>
<evidence type="ECO:0000256" key="1">
    <source>
        <dbReference type="ARBA" id="ARBA00022729"/>
    </source>
</evidence>
<evidence type="ECO:0000256" key="5">
    <source>
        <dbReference type="SAM" id="SignalP"/>
    </source>
</evidence>
<dbReference type="InterPro" id="IPR018660">
    <property type="entry name" value="MliC"/>
</dbReference>
<dbReference type="Proteomes" id="UP000536534">
    <property type="component" value="Unassembled WGS sequence"/>
</dbReference>
<dbReference type="SUPFAM" id="SSF141488">
    <property type="entry name" value="YdhA-like"/>
    <property type="match status" value="1"/>
</dbReference>
<evidence type="ECO:0000313" key="7">
    <source>
        <dbReference type="EMBL" id="NLF54635.1"/>
    </source>
</evidence>
<evidence type="ECO:0000256" key="3">
    <source>
        <dbReference type="ARBA" id="ARBA00023139"/>
    </source>
</evidence>
<keyword evidence="3" id="KW-0564">Palmitate</keyword>
<dbReference type="InterPro" id="IPR036328">
    <property type="entry name" value="MliC_sf"/>
</dbReference>
<dbReference type="Gene3D" id="2.40.128.200">
    <property type="match status" value="1"/>
</dbReference>
<evidence type="ECO:0000256" key="2">
    <source>
        <dbReference type="ARBA" id="ARBA00023136"/>
    </source>
</evidence>
<feature type="chain" id="PRO_5030803411" evidence="5">
    <location>
        <begin position="22"/>
        <end position="108"/>
    </location>
</feature>
<gene>
    <name evidence="7" type="ORF">GX576_09640</name>
</gene>
<keyword evidence="2" id="KW-0472">Membrane</keyword>
<dbReference type="AlphaFoldDB" id="A0A7X7LX03"/>